<sequence>MDAAVVPAYGQAPELREWAASEPAPGQTLIRNLAAAVNPVDLEMSAGTFYFGAPEPPYVAGGRRRQGTSQRRPPPLGGRVWYERGRLGGSFAHLTAVDGDIWWRSPASSTMRWR</sequence>
<protein>
    <recommendedName>
        <fullName evidence="4">NADPH2:quinone reductase</fullName>
    </recommendedName>
</protein>
<organism evidence="2 3">
    <name type="scientific">Kribbella sancticallisti</name>
    <dbReference type="NCBI Taxonomy" id="460087"/>
    <lineage>
        <taxon>Bacteria</taxon>
        <taxon>Bacillati</taxon>
        <taxon>Actinomycetota</taxon>
        <taxon>Actinomycetes</taxon>
        <taxon>Propionibacteriales</taxon>
        <taxon>Kribbellaceae</taxon>
        <taxon>Kribbella</taxon>
    </lineage>
</organism>
<proteinExistence type="predicted"/>
<feature type="region of interest" description="Disordered" evidence="1">
    <location>
        <begin position="56"/>
        <end position="79"/>
    </location>
</feature>
<accession>A0ABN2C7L5</accession>
<dbReference type="EMBL" id="BAAAOS010000002">
    <property type="protein sequence ID" value="GAA1551642.1"/>
    <property type="molecule type" value="Genomic_DNA"/>
</dbReference>
<evidence type="ECO:0000313" key="2">
    <source>
        <dbReference type="EMBL" id="GAA1551642.1"/>
    </source>
</evidence>
<comment type="caution">
    <text evidence="2">The sequence shown here is derived from an EMBL/GenBank/DDBJ whole genome shotgun (WGS) entry which is preliminary data.</text>
</comment>
<evidence type="ECO:0000313" key="3">
    <source>
        <dbReference type="Proteomes" id="UP001500393"/>
    </source>
</evidence>
<reference evidence="2 3" key="1">
    <citation type="journal article" date="2019" name="Int. J. Syst. Evol. Microbiol.">
        <title>The Global Catalogue of Microorganisms (GCM) 10K type strain sequencing project: providing services to taxonomists for standard genome sequencing and annotation.</title>
        <authorList>
            <consortium name="The Broad Institute Genomics Platform"/>
            <consortium name="The Broad Institute Genome Sequencing Center for Infectious Disease"/>
            <person name="Wu L."/>
            <person name="Ma J."/>
        </authorList>
    </citation>
    <scope>NUCLEOTIDE SEQUENCE [LARGE SCALE GENOMIC DNA]</scope>
    <source>
        <strain evidence="2 3">JCM 14969</strain>
    </source>
</reference>
<evidence type="ECO:0000256" key="1">
    <source>
        <dbReference type="SAM" id="MobiDB-lite"/>
    </source>
</evidence>
<keyword evidence="3" id="KW-1185">Reference proteome</keyword>
<evidence type="ECO:0008006" key="4">
    <source>
        <dbReference type="Google" id="ProtNLM"/>
    </source>
</evidence>
<name>A0ABN2C7L5_9ACTN</name>
<dbReference type="SUPFAM" id="SSF50129">
    <property type="entry name" value="GroES-like"/>
    <property type="match status" value="1"/>
</dbReference>
<dbReference type="Gene3D" id="3.90.180.10">
    <property type="entry name" value="Medium-chain alcohol dehydrogenases, catalytic domain"/>
    <property type="match status" value="1"/>
</dbReference>
<dbReference type="InterPro" id="IPR011032">
    <property type="entry name" value="GroES-like_sf"/>
</dbReference>
<dbReference type="Proteomes" id="UP001500393">
    <property type="component" value="Unassembled WGS sequence"/>
</dbReference>
<gene>
    <name evidence="2" type="ORF">GCM10009789_01730</name>
</gene>